<dbReference type="GO" id="GO:0016020">
    <property type="term" value="C:membrane"/>
    <property type="evidence" value="ECO:0007669"/>
    <property type="project" value="InterPro"/>
</dbReference>
<evidence type="ECO:0000313" key="3">
    <source>
        <dbReference type="EMBL" id="TFY79853.1"/>
    </source>
</evidence>
<evidence type="ECO:0000313" key="4">
    <source>
        <dbReference type="Proteomes" id="UP000298061"/>
    </source>
</evidence>
<name>A0A4Z0A0K8_9AGAM</name>
<dbReference type="OrthoDB" id="2126698at2759"/>
<reference evidence="3 4" key="1">
    <citation type="submission" date="2019-02" db="EMBL/GenBank/DDBJ databases">
        <title>Genome sequencing of the rare red list fungi Hericium alpestre (H. flagellum).</title>
        <authorList>
            <person name="Buettner E."/>
            <person name="Kellner H."/>
        </authorList>
    </citation>
    <scope>NUCLEOTIDE SEQUENCE [LARGE SCALE GENOMIC DNA]</scope>
    <source>
        <strain evidence="3 4">DSM 108284</strain>
    </source>
</reference>
<evidence type="ECO:0000256" key="1">
    <source>
        <dbReference type="ARBA" id="ARBA00010199"/>
    </source>
</evidence>
<keyword evidence="4" id="KW-1185">Reference proteome</keyword>
<gene>
    <name evidence="3" type="ORF">EWM64_g4158</name>
</gene>
<dbReference type="Pfam" id="PF01554">
    <property type="entry name" value="MatE"/>
    <property type="match status" value="1"/>
</dbReference>
<dbReference type="AlphaFoldDB" id="A0A4Z0A0K8"/>
<feature type="transmembrane region" description="Helical" evidence="2">
    <location>
        <begin position="21"/>
        <end position="44"/>
    </location>
</feature>
<organism evidence="3 4">
    <name type="scientific">Hericium alpestre</name>
    <dbReference type="NCBI Taxonomy" id="135208"/>
    <lineage>
        <taxon>Eukaryota</taxon>
        <taxon>Fungi</taxon>
        <taxon>Dikarya</taxon>
        <taxon>Basidiomycota</taxon>
        <taxon>Agaricomycotina</taxon>
        <taxon>Agaricomycetes</taxon>
        <taxon>Russulales</taxon>
        <taxon>Hericiaceae</taxon>
        <taxon>Hericium</taxon>
    </lineage>
</organism>
<dbReference type="InterPro" id="IPR002528">
    <property type="entry name" value="MATE_fam"/>
</dbReference>
<feature type="transmembrane region" description="Helical" evidence="2">
    <location>
        <begin position="185"/>
        <end position="208"/>
    </location>
</feature>
<keyword evidence="2" id="KW-0812">Transmembrane</keyword>
<comment type="caution">
    <text evidence="3">The sequence shown here is derived from an EMBL/GenBank/DDBJ whole genome shotgun (WGS) entry which is preliminary data.</text>
</comment>
<accession>A0A4Z0A0K8</accession>
<dbReference type="GO" id="GO:0015297">
    <property type="term" value="F:antiporter activity"/>
    <property type="evidence" value="ECO:0007669"/>
    <property type="project" value="InterPro"/>
</dbReference>
<sequence length="235" mass="25353">MFGGPGYIAFESLKKYLQCQGIMDASMIVLLIISPINVLLNIALVHYTSLRLLGSAFALSVTYWLAFSLLSIYVYFSPSHRRNRTWAGVRLRHVLDAQSCIVFLKLALPGILMVGTEWAAFEIVALAAGRLGSVPLAAQAVIMTTDQILNTIPFGIGIAASTHVGNLIGARDAAGAKVAGHISALLSMITGLVVMIVLMCVKDVYGYIFSDDEAVVRLVAQVMPLVASFQVRSFF</sequence>
<evidence type="ECO:0008006" key="5">
    <source>
        <dbReference type="Google" id="ProtNLM"/>
    </source>
</evidence>
<protein>
    <recommendedName>
        <fullName evidence="5">Polysaccharide biosynthesis protein C-terminal domain-containing protein</fullName>
    </recommendedName>
</protein>
<keyword evidence="2" id="KW-0472">Membrane</keyword>
<feature type="transmembrane region" description="Helical" evidence="2">
    <location>
        <begin position="56"/>
        <end position="76"/>
    </location>
</feature>
<dbReference type="PANTHER" id="PTHR11206">
    <property type="entry name" value="MULTIDRUG RESISTANCE PROTEIN"/>
    <property type="match status" value="1"/>
</dbReference>
<dbReference type="EMBL" id="SFCI01000430">
    <property type="protein sequence ID" value="TFY79853.1"/>
    <property type="molecule type" value="Genomic_DNA"/>
</dbReference>
<proteinExistence type="inferred from homology"/>
<evidence type="ECO:0000256" key="2">
    <source>
        <dbReference type="SAM" id="Phobius"/>
    </source>
</evidence>
<dbReference type="STRING" id="135208.A0A4Z0A0K8"/>
<keyword evidence="2" id="KW-1133">Transmembrane helix</keyword>
<dbReference type="GO" id="GO:0042910">
    <property type="term" value="F:xenobiotic transmembrane transporter activity"/>
    <property type="evidence" value="ECO:0007669"/>
    <property type="project" value="InterPro"/>
</dbReference>
<comment type="similarity">
    <text evidence="1">Belongs to the multi antimicrobial extrusion (MATE) (TC 2.A.66.1) family.</text>
</comment>
<dbReference type="Proteomes" id="UP000298061">
    <property type="component" value="Unassembled WGS sequence"/>
</dbReference>